<feature type="region of interest" description="Disordered" evidence="1">
    <location>
        <begin position="1"/>
        <end position="41"/>
    </location>
</feature>
<name>A0A3L8SWD9_CHLGU</name>
<sequence>MGGAPTRLAQRQSPPSGKANAGAGRRISPSSLGPVPPPLRQQLRFARDWTELELRRRRSSAECVRPPRGGSCPQAVGSRMHGGFRNGQVAQRRSE</sequence>
<reference evidence="2 3" key="1">
    <citation type="journal article" date="2018" name="Proc. R. Soc. B">
        <title>A non-coding region near Follistatin controls head colour polymorphism in the Gouldian finch.</title>
        <authorList>
            <person name="Toomey M.B."/>
            <person name="Marques C.I."/>
            <person name="Andrade P."/>
            <person name="Araujo P.M."/>
            <person name="Sabatino S."/>
            <person name="Gazda M.A."/>
            <person name="Afonso S."/>
            <person name="Lopes R.J."/>
            <person name="Corbo J.C."/>
            <person name="Carneiro M."/>
        </authorList>
    </citation>
    <scope>NUCLEOTIDE SEQUENCE [LARGE SCALE GENOMIC DNA]</scope>
    <source>
        <strain evidence="2">Red01</strain>
        <tissue evidence="2">Muscle</tissue>
    </source>
</reference>
<protein>
    <submittedName>
        <fullName evidence="2">Uncharacterized protein</fullName>
    </submittedName>
</protein>
<dbReference type="EMBL" id="QUSF01000006">
    <property type="protein sequence ID" value="RLW08347.1"/>
    <property type="molecule type" value="Genomic_DNA"/>
</dbReference>
<dbReference type="Proteomes" id="UP000276834">
    <property type="component" value="Unassembled WGS sequence"/>
</dbReference>
<feature type="region of interest" description="Disordered" evidence="1">
    <location>
        <begin position="60"/>
        <end position="95"/>
    </location>
</feature>
<keyword evidence="3" id="KW-1185">Reference proteome</keyword>
<evidence type="ECO:0000313" key="3">
    <source>
        <dbReference type="Proteomes" id="UP000276834"/>
    </source>
</evidence>
<accession>A0A3L8SWD9</accession>
<dbReference type="AlphaFoldDB" id="A0A3L8SWD9"/>
<comment type="caution">
    <text evidence="2">The sequence shown here is derived from an EMBL/GenBank/DDBJ whole genome shotgun (WGS) entry which is preliminary data.</text>
</comment>
<proteinExistence type="predicted"/>
<organism evidence="2 3">
    <name type="scientific">Chloebia gouldiae</name>
    <name type="common">Gouldian finch</name>
    <name type="synonym">Erythrura gouldiae</name>
    <dbReference type="NCBI Taxonomy" id="44316"/>
    <lineage>
        <taxon>Eukaryota</taxon>
        <taxon>Metazoa</taxon>
        <taxon>Chordata</taxon>
        <taxon>Craniata</taxon>
        <taxon>Vertebrata</taxon>
        <taxon>Euteleostomi</taxon>
        <taxon>Archelosauria</taxon>
        <taxon>Archosauria</taxon>
        <taxon>Dinosauria</taxon>
        <taxon>Saurischia</taxon>
        <taxon>Theropoda</taxon>
        <taxon>Coelurosauria</taxon>
        <taxon>Aves</taxon>
        <taxon>Neognathae</taxon>
        <taxon>Neoaves</taxon>
        <taxon>Telluraves</taxon>
        <taxon>Australaves</taxon>
        <taxon>Passeriformes</taxon>
        <taxon>Passeroidea</taxon>
        <taxon>Passeridae</taxon>
        <taxon>Chloebia</taxon>
    </lineage>
</organism>
<evidence type="ECO:0000256" key="1">
    <source>
        <dbReference type="SAM" id="MobiDB-lite"/>
    </source>
</evidence>
<gene>
    <name evidence="2" type="ORF">DV515_00003101</name>
</gene>
<evidence type="ECO:0000313" key="2">
    <source>
        <dbReference type="EMBL" id="RLW08347.1"/>
    </source>
</evidence>